<evidence type="ECO:0000259" key="2">
    <source>
        <dbReference type="Pfam" id="PF07883"/>
    </source>
</evidence>
<dbReference type="PANTHER" id="PTHR35848">
    <property type="entry name" value="OXALATE-BINDING PROTEIN"/>
    <property type="match status" value="1"/>
</dbReference>
<evidence type="ECO:0000313" key="3">
    <source>
        <dbReference type="EMBL" id="QMW22342.1"/>
    </source>
</evidence>
<organism evidence="3 4">
    <name type="scientific">Sandaracinobacteroides saxicola</name>
    <dbReference type="NCBI Taxonomy" id="2759707"/>
    <lineage>
        <taxon>Bacteria</taxon>
        <taxon>Pseudomonadati</taxon>
        <taxon>Pseudomonadota</taxon>
        <taxon>Alphaproteobacteria</taxon>
        <taxon>Sphingomonadales</taxon>
        <taxon>Sphingosinicellaceae</taxon>
        <taxon>Sandaracinobacteroides</taxon>
    </lineage>
</organism>
<dbReference type="RefSeq" id="WP_182295187.1">
    <property type="nucleotide sequence ID" value="NZ_CP059851.1"/>
</dbReference>
<dbReference type="InterPro" id="IPR051610">
    <property type="entry name" value="GPI/OXD"/>
</dbReference>
<dbReference type="Pfam" id="PF07883">
    <property type="entry name" value="Cupin_2"/>
    <property type="match status" value="1"/>
</dbReference>
<dbReference type="InterPro" id="IPR013096">
    <property type="entry name" value="Cupin_2"/>
</dbReference>
<dbReference type="PANTHER" id="PTHR35848:SF9">
    <property type="entry name" value="SLL1358 PROTEIN"/>
    <property type="match status" value="1"/>
</dbReference>
<evidence type="ECO:0000256" key="1">
    <source>
        <dbReference type="ARBA" id="ARBA00022723"/>
    </source>
</evidence>
<dbReference type="InterPro" id="IPR014710">
    <property type="entry name" value="RmlC-like_jellyroll"/>
</dbReference>
<protein>
    <submittedName>
        <fullName evidence="3">Cupin domain-containing protein</fullName>
    </submittedName>
</protein>
<gene>
    <name evidence="3" type="ORF">H3309_13430</name>
</gene>
<dbReference type="InterPro" id="IPR011051">
    <property type="entry name" value="RmlC_Cupin_sf"/>
</dbReference>
<dbReference type="Proteomes" id="UP000515292">
    <property type="component" value="Chromosome"/>
</dbReference>
<feature type="domain" description="Cupin type-2" evidence="2">
    <location>
        <begin position="44"/>
        <end position="115"/>
    </location>
</feature>
<dbReference type="GO" id="GO:0046872">
    <property type="term" value="F:metal ion binding"/>
    <property type="evidence" value="ECO:0007669"/>
    <property type="project" value="UniProtKB-KW"/>
</dbReference>
<accession>A0A7G5IG50</accession>
<name>A0A7G5IG50_9SPHN</name>
<reference evidence="3 4" key="1">
    <citation type="submission" date="2020-07" db="EMBL/GenBank/DDBJ databases">
        <title>Complete genome sequence for Sandaracinobacter sp. M6.</title>
        <authorList>
            <person name="Tang Y."/>
            <person name="Liu Q."/>
            <person name="Guo Z."/>
            <person name="Lei P."/>
            <person name="Huang B."/>
        </authorList>
    </citation>
    <scope>NUCLEOTIDE SEQUENCE [LARGE SCALE GENOMIC DNA]</scope>
    <source>
        <strain evidence="3 4">M6</strain>
    </source>
</reference>
<sequence>MPKVDLASLPHLTTTGYPPPFDRAVAGRSRQQVALALSDFAANLITLAPGAWASQRHWHSAEDELVMIVSGEAVLVEDGGETLLRAGDIATWAKGVPNAHHLQNRSDAPVVFLAVGPDRPGEDVCLYPDIGMRWSAADGYVVGPPRTPPMNPE</sequence>
<dbReference type="Gene3D" id="2.60.120.10">
    <property type="entry name" value="Jelly Rolls"/>
    <property type="match status" value="1"/>
</dbReference>
<proteinExistence type="predicted"/>
<keyword evidence="1" id="KW-0479">Metal-binding</keyword>
<evidence type="ECO:0000313" key="4">
    <source>
        <dbReference type="Proteomes" id="UP000515292"/>
    </source>
</evidence>
<dbReference type="CDD" id="cd02224">
    <property type="entry name" value="cupin_SPO2919-like"/>
    <property type="match status" value="1"/>
</dbReference>
<dbReference type="KEGG" id="sand:H3309_13430"/>
<keyword evidence="4" id="KW-1185">Reference proteome</keyword>
<dbReference type="EMBL" id="CP059851">
    <property type="protein sequence ID" value="QMW22342.1"/>
    <property type="molecule type" value="Genomic_DNA"/>
</dbReference>
<dbReference type="SUPFAM" id="SSF51182">
    <property type="entry name" value="RmlC-like cupins"/>
    <property type="match status" value="1"/>
</dbReference>
<dbReference type="AlphaFoldDB" id="A0A7G5IG50"/>